<dbReference type="InterPro" id="IPR036277">
    <property type="entry name" value="SMC_hinge_sf"/>
</dbReference>
<gene>
    <name evidence="11" type="ORF">NDN08_003041</name>
</gene>
<evidence type="ECO:0000313" key="12">
    <source>
        <dbReference type="Proteomes" id="UP001157974"/>
    </source>
</evidence>
<dbReference type="SMART" id="SM00968">
    <property type="entry name" value="SMC_hinge"/>
    <property type="match status" value="1"/>
</dbReference>
<feature type="compositionally biased region" description="Basic and acidic residues" evidence="9">
    <location>
        <begin position="313"/>
        <end position="328"/>
    </location>
</feature>
<keyword evidence="6" id="KW-0131">Cell cycle</keyword>
<evidence type="ECO:0000259" key="10">
    <source>
        <dbReference type="SMART" id="SM00968"/>
    </source>
</evidence>
<comment type="caution">
    <text evidence="11">The sequence shown here is derived from an EMBL/GenBank/DDBJ whole genome shotgun (WGS) entry which is preliminary data.</text>
</comment>
<evidence type="ECO:0000256" key="9">
    <source>
        <dbReference type="SAM" id="MobiDB-lite"/>
    </source>
</evidence>
<dbReference type="PANTHER" id="PTHR18937:SF12">
    <property type="entry name" value="STRUCTURAL MAINTENANCE OF CHROMOSOMES PROTEIN"/>
    <property type="match status" value="1"/>
</dbReference>
<dbReference type="AlphaFoldDB" id="A0AAV8UZH2"/>
<evidence type="ECO:0000256" key="6">
    <source>
        <dbReference type="ARBA" id="ARBA00023306"/>
    </source>
</evidence>
<evidence type="ECO:0000256" key="1">
    <source>
        <dbReference type="ARBA" id="ARBA00004123"/>
    </source>
</evidence>
<dbReference type="GO" id="GO:0005524">
    <property type="term" value="F:ATP binding"/>
    <property type="evidence" value="ECO:0007669"/>
    <property type="project" value="InterPro"/>
</dbReference>
<keyword evidence="12" id="KW-1185">Reference proteome</keyword>
<evidence type="ECO:0000313" key="11">
    <source>
        <dbReference type="EMBL" id="KAJ8906548.1"/>
    </source>
</evidence>
<dbReference type="GO" id="GO:0051301">
    <property type="term" value="P:cell division"/>
    <property type="evidence" value="ECO:0007669"/>
    <property type="project" value="UniProtKB-KW"/>
</dbReference>
<dbReference type="InterPro" id="IPR003395">
    <property type="entry name" value="RecF/RecN/SMC_N"/>
</dbReference>
<evidence type="ECO:0000256" key="2">
    <source>
        <dbReference type="ARBA" id="ARBA00022618"/>
    </source>
</evidence>
<organism evidence="11 12">
    <name type="scientific">Rhodosorus marinus</name>
    <dbReference type="NCBI Taxonomy" id="101924"/>
    <lineage>
        <taxon>Eukaryota</taxon>
        <taxon>Rhodophyta</taxon>
        <taxon>Stylonematophyceae</taxon>
        <taxon>Stylonematales</taxon>
        <taxon>Stylonemataceae</taxon>
        <taxon>Rhodosorus</taxon>
    </lineage>
</organism>
<dbReference type="GO" id="GO:0007062">
    <property type="term" value="P:sister chromatid cohesion"/>
    <property type="evidence" value="ECO:0007669"/>
    <property type="project" value="TreeGrafter"/>
</dbReference>
<dbReference type="PANTHER" id="PTHR18937">
    <property type="entry name" value="STRUCTURAL MAINTENANCE OF CHROMOSOMES SMC FAMILY MEMBER"/>
    <property type="match status" value="1"/>
</dbReference>
<protein>
    <recommendedName>
        <fullName evidence="7">Structural maintenance of chromosomes protein</fullName>
    </recommendedName>
</protein>
<accession>A0AAV8UZH2</accession>
<dbReference type="InterPro" id="IPR024704">
    <property type="entry name" value="SMC"/>
</dbReference>
<comment type="subcellular location">
    <subcellularLocation>
        <location evidence="1 7">Nucleus</location>
    </subcellularLocation>
</comment>
<feature type="region of interest" description="Disordered" evidence="9">
    <location>
        <begin position="455"/>
        <end position="493"/>
    </location>
</feature>
<feature type="coiled-coil region" evidence="8">
    <location>
        <begin position="785"/>
        <end position="862"/>
    </location>
</feature>
<dbReference type="InterPro" id="IPR010935">
    <property type="entry name" value="SMC_hinge"/>
</dbReference>
<feature type="compositionally biased region" description="Basic and acidic residues" evidence="9">
    <location>
        <begin position="455"/>
        <end position="477"/>
    </location>
</feature>
<reference evidence="11 12" key="1">
    <citation type="journal article" date="2023" name="Nat. Commun.">
        <title>Origin of minicircular mitochondrial genomes in red algae.</title>
        <authorList>
            <person name="Lee Y."/>
            <person name="Cho C.H."/>
            <person name="Lee Y.M."/>
            <person name="Park S.I."/>
            <person name="Yang J.H."/>
            <person name="West J.A."/>
            <person name="Bhattacharya D."/>
            <person name="Yoon H.S."/>
        </authorList>
    </citation>
    <scope>NUCLEOTIDE SEQUENCE [LARGE SCALE GENOMIC DNA]</scope>
    <source>
        <strain evidence="11 12">CCMP1338</strain>
        <tissue evidence="11">Whole cell</tissue>
    </source>
</reference>
<comment type="similarity">
    <text evidence="7">Belongs to the SMC family.</text>
</comment>
<dbReference type="GO" id="GO:0003677">
    <property type="term" value="F:DNA binding"/>
    <property type="evidence" value="ECO:0007669"/>
    <property type="project" value="TreeGrafter"/>
</dbReference>
<evidence type="ECO:0000256" key="7">
    <source>
        <dbReference type="PIRNR" id="PIRNR005719"/>
    </source>
</evidence>
<dbReference type="Proteomes" id="UP001157974">
    <property type="component" value="Unassembled WGS sequence"/>
</dbReference>
<dbReference type="GO" id="GO:0005634">
    <property type="term" value="C:nucleus"/>
    <property type="evidence" value="ECO:0007669"/>
    <property type="project" value="UniProtKB-SubCell"/>
</dbReference>
<dbReference type="Gene3D" id="1.20.1060.20">
    <property type="match status" value="1"/>
</dbReference>
<dbReference type="Gene3D" id="3.30.70.1620">
    <property type="match status" value="1"/>
</dbReference>
<dbReference type="GO" id="GO:0016887">
    <property type="term" value="F:ATP hydrolysis activity"/>
    <property type="evidence" value="ECO:0007669"/>
    <property type="project" value="InterPro"/>
</dbReference>
<feature type="region of interest" description="Disordered" evidence="9">
    <location>
        <begin position="1207"/>
        <end position="1230"/>
    </location>
</feature>
<evidence type="ECO:0000256" key="3">
    <source>
        <dbReference type="ARBA" id="ARBA00022776"/>
    </source>
</evidence>
<feature type="coiled-coil region" evidence="8">
    <location>
        <begin position="158"/>
        <end position="273"/>
    </location>
</feature>
<dbReference type="Pfam" id="PF06470">
    <property type="entry name" value="SMC_hinge"/>
    <property type="match status" value="1"/>
</dbReference>
<dbReference type="SUPFAM" id="SSF52540">
    <property type="entry name" value="P-loop containing nucleoside triphosphate hydrolases"/>
    <property type="match status" value="1"/>
</dbReference>
<proteinExistence type="inferred from homology"/>
<dbReference type="Pfam" id="PF02463">
    <property type="entry name" value="SMC_N"/>
    <property type="match status" value="1"/>
</dbReference>
<dbReference type="Gene3D" id="3.40.50.300">
    <property type="entry name" value="P-loop containing nucleotide triphosphate hydrolases"/>
    <property type="match status" value="2"/>
</dbReference>
<evidence type="ECO:0000256" key="5">
    <source>
        <dbReference type="ARBA" id="ARBA00023242"/>
    </source>
</evidence>
<evidence type="ECO:0000256" key="4">
    <source>
        <dbReference type="ARBA" id="ARBA00023054"/>
    </source>
</evidence>
<feature type="coiled-coil region" evidence="8">
    <location>
        <begin position="1009"/>
        <end position="1043"/>
    </location>
</feature>
<feature type="region of interest" description="Disordered" evidence="9">
    <location>
        <begin position="313"/>
        <end position="337"/>
    </location>
</feature>
<evidence type="ECO:0000256" key="8">
    <source>
        <dbReference type="SAM" id="Coils"/>
    </source>
</evidence>
<dbReference type="GO" id="GO:0008278">
    <property type="term" value="C:cohesin complex"/>
    <property type="evidence" value="ECO:0007669"/>
    <property type="project" value="TreeGrafter"/>
</dbReference>
<keyword evidence="4 8" id="KW-0175">Coiled coil</keyword>
<name>A0AAV8UZH2_9RHOD</name>
<feature type="coiled-coil region" evidence="8">
    <location>
        <begin position="705"/>
        <end position="746"/>
    </location>
</feature>
<dbReference type="InterPro" id="IPR027417">
    <property type="entry name" value="P-loop_NTPase"/>
</dbReference>
<dbReference type="SUPFAM" id="SSF75553">
    <property type="entry name" value="Smc hinge domain"/>
    <property type="match status" value="1"/>
</dbReference>
<dbReference type="EMBL" id="JAMWBK010000003">
    <property type="protein sequence ID" value="KAJ8906548.1"/>
    <property type="molecule type" value="Genomic_DNA"/>
</dbReference>
<feature type="compositionally biased region" description="Basic and acidic residues" evidence="9">
    <location>
        <begin position="1221"/>
        <end position="1230"/>
    </location>
</feature>
<keyword evidence="2" id="KW-0132">Cell division</keyword>
<keyword evidence="5 7" id="KW-0539">Nucleus</keyword>
<keyword evidence="3" id="KW-0498">Mitosis</keyword>
<sequence length="1230" mass="140546">MENFKSFAEKTVVGPLRPFTAIVGPNGSGKSNLMDAISFAVGEKTHTLRGKQLRDIAYRKPDEESSAERSRTCQVSLFIVDDVGKETCFSRRLTPSGSSEYKIGRRTVTHQVYSKSLESIGIFNRARCNFLVFQNEVQNIANQSPKDFGTVFELASGSGELRDEYNNKKQLKDNAEENVVFIFKKKRGLISERKQYKRQQDEAQQYHKILEKLEECKSDQASFRLYHMNKELKSLEENLSEELREMTLVKTKTDELETAIDNGRKELASMNMEKTVKLRRKQSTAAESEKHRPDGVRILTQLQRVRSRIRAEEKALEKARDEQRKHTQELASLEASHRDLSDAMSTIEAELVDAQGTEVSRENIREYKNLKDSVETQASISRRELAAAERSRRLVLQKKTTLEARRDQLKAELEISSAEISTFQEGVERSKSKLAAAQGAASTLRLELESMREEALNRKRQREDLEKTASDTSESLREANANTAESAKEQRFQEALQSMKRMYPGVKGAISELCKPTQRKYREAIALVFGKLMDAIVVDNAQTGEECISYLKEQRAGKATFLPLSDLRPPPLDENFRRLGGTVRPVLDILTFRQEFRAAIQYAAGSALICDTLEEARRVRFGPRGVRVKICSLDGTLISPSGFITGGVSVLEEGATSKWDRSEIEMLKKRRDNAVRQLEELPGPSEERRRESEAVQKELDSRSTLAQLQIDLKQKEARLSRFQTVAEEAEQALEAVEGEFTEVESTLAERDASVALIRTGIETIEERVFTDFIKRANSASIREFEETVLQRVESLEERKLSLKQQLSKVESHLDYLRSKDVESPVKRLEDSLSGQSDMVQALQREEQDFQQNKEKRERLLTELEDSTRSIATRYETLEVEQTRRKAELTNLSEIFGSHRKVVTALETQVESQRSRQKELLRYYRMEQIKVRFNRESEDGTVEPFELSAVETGDLPQNVVLDVTSLNRRQREASTSDARAEFETKFANQCESLQNQLDKLAPNLRAPEHMTDIEQRVEGINREFEDARKEASKFTRDFEEVRKRRYDLFMECFNHVAENISDVYKELTRSAAYPMGGTAYLTLESEEEPYLSGIKYNAMPPTKRFRDMDQLSGGERTVAALALLFAFHNFRPAPFLVLDEVDAALDNLNLARVSGYIRRRAADLQMIVISLKDFFFEKADALVGVLRKMDDNKSNILTLELMEFDDSQDEADPLQTPSAPEARPRVQEILS</sequence>
<feature type="domain" description="SMC hinge" evidence="10">
    <location>
        <begin position="504"/>
        <end position="620"/>
    </location>
</feature>
<dbReference type="PIRSF" id="PIRSF005719">
    <property type="entry name" value="SMC"/>
    <property type="match status" value="1"/>
</dbReference>